<reference evidence="1" key="1">
    <citation type="journal article" date="2019" name="bioRxiv">
        <title>The Genome of the Zebra Mussel, Dreissena polymorpha: A Resource for Invasive Species Research.</title>
        <authorList>
            <person name="McCartney M.A."/>
            <person name="Auch B."/>
            <person name="Kono T."/>
            <person name="Mallez S."/>
            <person name="Zhang Y."/>
            <person name="Obille A."/>
            <person name="Becker A."/>
            <person name="Abrahante J.E."/>
            <person name="Garbe J."/>
            <person name="Badalamenti J.P."/>
            <person name="Herman A."/>
            <person name="Mangelson H."/>
            <person name="Liachko I."/>
            <person name="Sullivan S."/>
            <person name="Sone E.D."/>
            <person name="Koren S."/>
            <person name="Silverstein K.A.T."/>
            <person name="Beckman K.B."/>
            <person name="Gohl D.M."/>
        </authorList>
    </citation>
    <scope>NUCLEOTIDE SEQUENCE</scope>
    <source>
        <strain evidence="1">Duluth1</strain>
        <tissue evidence="1">Whole animal</tissue>
    </source>
</reference>
<organism evidence="1 2">
    <name type="scientific">Dreissena polymorpha</name>
    <name type="common">Zebra mussel</name>
    <name type="synonym">Mytilus polymorpha</name>
    <dbReference type="NCBI Taxonomy" id="45954"/>
    <lineage>
        <taxon>Eukaryota</taxon>
        <taxon>Metazoa</taxon>
        <taxon>Spiralia</taxon>
        <taxon>Lophotrochozoa</taxon>
        <taxon>Mollusca</taxon>
        <taxon>Bivalvia</taxon>
        <taxon>Autobranchia</taxon>
        <taxon>Heteroconchia</taxon>
        <taxon>Euheterodonta</taxon>
        <taxon>Imparidentia</taxon>
        <taxon>Neoheterodontei</taxon>
        <taxon>Myida</taxon>
        <taxon>Dreissenoidea</taxon>
        <taxon>Dreissenidae</taxon>
        <taxon>Dreissena</taxon>
    </lineage>
</organism>
<evidence type="ECO:0000313" key="2">
    <source>
        <dbReference type="Proteomes" id="UP000828390"/>
    </source>
</evidence>
<gene>
    <name evidence="1" type="ORF">DPMN_037775</name>
</gene>
<keyword evidence="2" id="KW-1185">Reference proteome</keyword>
<proteinExistence type="predicted"/>
<dbReference type="EMBL" id="JAIWYP010000002">
    <property type="protein sequence ID" value="KAH3874530.1"/>
    <property type="molecule type" value="Genomic_DNA"/>
</dbReference>
<protein>
    <submittedName>
        <fullName evidence="1">Uncharacterized protein</fullName>
    </submittedName>
</protein>
<dbReference type="AlphaFoldDB" id="A0A9D4RQ39"/>
<evidence type="ECO:0000313" key="1">
    <source>
        <dbReference type="EMBL" id="KAH3874530.1"/>
    </source>
</evidence>
<name>A0A9D4RQ39_DREPO</name>
<comment type="caution">
    <text evidence="1">The sequence shown here is derived from an EMBL/GenBank/DDBJ whole genome shotgun (WGS) entry which is preliminary data.</text>
</comment>
<dbReference type="Proteomes" id="UP000828390">
    <property type="component" value="Unassembled WGS sequence"/>
</dbReference>
<accession>A0A9D4RQ39</accession>
<reference evidence="1" key="2">
    <citation type="submission" date="2020-11" db="EMBL/GenBank/DDBJ databases">
        <authorList>
            <person name="McCartney M.A."/>
            <person name="Auch B."/>
            <person name="Kono T."/>
            <person name="Mallez S."/>
            <person name="Becker A."/>
            <person name="Gohl D.M."/>
            <person name="Silverstein K.A.T."/>
            <person name="Koren S."/>
            <person name="Bechman K.B."/>
            <person name="Herman A."/>
            <person name="Abrahante J.E."/>
            <person name="Garbe J."/>
        </authorList>
    </citation>
    <scope>NUCLEOTIDE SEQUENCE</scope>
    <source>
        <strain evidence="1">Duluth1</strain>
        <tissue evidence="1">Whole animal</tissue>
    </source>
</reference>
<sequence length="77" mass="8654">MYNSSDLCSNKALDLIETYTLPNEAPDFNEANSYLYKAPCPIEAGKCLEQTLYLNETFAPDKAHGFNEVMSFSIPRP</sequence>